<evidence type="ECO:0000256" key="5">
    <source>
        <dbReference type="PROSITE-ProRule" id="PRU00169"/>
    </source>
</evidence>
<dbReference type="Pfam" id="PF00072">
    <property type="entry name" value="Response_reg"/>
    <property type="match status" value="1"/>
</dbReference>
<dbReference type="Pfam" id="PF02518">
    <property type="entry name" value="HATPase_c"/>
    <property type="match status" value="1"/>
</dbReference>
<name>A0A7S1N253_9EUGL</name>
<dbReference type="SMART" id="SM00387">
    <property type="entry name" value="HATPase_c"/>
    <property type="match status" value="1"/>
</dbReference>
<dbReference type="InterPro" id="IPR004358">
    <property type="entry name" value="Sig_transdc_His_kin-like_C"/>
</dbReference>
<dbReference type="CDD" id="cd17546">
    <property type="entry name" value="REC_hyHK_CKI1_RcsC-like"/>
    <property type="match status" value="1"/>
</dbReference>
<evidence type="ECO:0000256" key="3">
    <source>
        <dbReference type="ARBA" id="ARBA00022679"/>
    </source>
</evidence>
<dbReference type="InterPro" id="IPR005467">
    <property type="entry name" value="His_kinase_dom"/>
</dbReference>
<feature type="domain" description="Response regulatory" evidence="7">
    <location>
        <begin position="120"/>
        <end position="236"/>
    </location>
</feature>
<gene>
    <name evidence="8" type="ORF">EGYM00392_LOCUS3320</name>
</gene>
<dbReference type="SMART" id="SM00448">
    <property type="entry name" value="REC"/>
    <property type="match status" value="1"/>
</dbReference>
<comment type="catalytic activity">
    <reaction evidence="1">
        <text>ATP + protein L-histidine = ADP + protein N-phospho-L-histidine.</text>
        <dbReference type="EC" id="2.7.13.3"/>
    </reaction>
</comment>
<dbReference type="SUPFAM" id="SSF55874">
    <property type="entry name" value="ATPase domain of HSP90 chaperone/DNA topoisomerase II/histidine kinase"/>
    <property type="match status" value="1"/>
</dbReference>
<feature type="domain" description="Histidine kinase" evidence="6">
    <location>
        <begin position="20"/>
        <end position="95"/>
    </location>
</feature>
<evidence type="ECO:0000313" key="8">
    <source>
        <dbReference type="EMBL" id="CAD8992273.1"/>
    </source>
</evidence>
<dbReference type="PROSITE" id="PS50110">
    <property type="entry name" value="RESPONSE_REGULATORY"/>
    <property type="match status" value="1"/>
</dbReference>
<dbReference type="EC" id="2.7.13.3" evidence="2"/>
<dbReference type="Gene3D" id="3.30.565.10">
    <property type="entry name" value="Histidine kinase-like ATPase, C-terminal domain"/>
    <property type="match status" value="1"/>
</dbReference>
<dbReference type="InterPro" id="IPR003594">
    <property type="entry name" value="HATPase_dom"/>
</dbReference>
<sequence>MAPDTVPKSAPSGGQATTVLQFTVSDTGIGMTAEQQTKLFSPYYQCESGIGREQGGTGLGLSIVDGLVEVMGGSVSVASEYRKGTCFTCVIPFEADAAISDEEQPEDGPPRQNMDWRGRACLLVDDTPLNVLVLQRQLEKRGCLVLTATNGHECIDVWCREGHRLDIILMDIWMPVLDGLEATRELRSRGASQPIIGLTADVTHTVAEQGRCAGMTAVLVKPVAWDQLERVIVENTFSQHC</sequence>
<dbReference type="InterPro" id="IPR001789">
    <property type="entry name" value="Sig_transdc_resp-reg_receiver"/>
</dbReference>
<evidence type="ECO:0000256" key="2">
    <source>
        <dbReference type="ARBA" id="ARBA00012438"/>
    </source>
</evidence>
<dbReference type="PROSITE" id="PS50109">
    <property type="entry name" value="HIS_KIN"/>
    <property type="match status" value="1"/>
</dbReference>
<dbReference type="Gene3D" id="3.40.50.2300">
    <property type="match status" value="1"/>
</dbReference>
<proteinExistence type="predicted"/>
<dbReference type="PANTHER" id="PTHR43047">
    <property type="entry name" value="TWO-COMPONENT HISTIDINE PROTEIN KINASE"/>
    <property type="match status" value="1"/>
</dbReference>
<dbReference type="EMBL" id="HBGA01009097">
    <property type="protein sequence ID" value="CAD8992273.1"/>
    <property type="molecule type" value="Transcribed_RNA"/>
</dbReference>
<protein>
    <recommendedName>
        <fullName evidence="2">histidine kinase</fullName>
        <ecNumber evidence="2">2.7.13.3</ecNumber>
    </recommendedName>
</protein>
<evidence type="ECO:0000259" key="7">
    <source>
        <dbReference type="PROSITE" id="PS50110"/>
    </source>
</evidence>
<dbReference type="InterPro" id="IPR036890">
    <property type="entry name" value="HATPase_C_sf"/>
</dbReference>
<keyword evidence="3" id="KW-0808">Transferase</keyword>
<evidence type="ECO:0000256" key="4">
    <source>
        <dbReference type="ARBA" id="ARBA00022777"/>
    </source>
</evidence>
<accession>A0A7S1N253</accession>
<dbReference type="GO" id="GO:0000160">
    <property type="term" value="P:phosphorelay signal transduction system"/>
    <property type="evidence" value="ECO:0007669"/>
    <property type="project" value="InterPro"/>
</dbReference>
<dbReference type="InterPro" id="IPR011006">
    <property type="entry name" value="CheY-like_superfamily"/>
</dbReference>
<dbReference type="GO" id="GO:0004673">
    <property type="term" value="F:protein histidine kinase activity"/>
    <property type="evidence" value="ECO:0007669"/>
    <property type="project" value="UniProtKB-EC"/>
</dbReference>
<reference evidence="8" key="1">
    <citation type="submission" date="2021-01" db="EMBL/GenBank/DDBJ databases">
        <authorList>
            <person name="Corre E."/>
            <person name="Pelletier E."/>
            <person name="Niang G."/>
            <person name="Scheremetjew M."/>
            <person name="Finn R."/>
            <person name="Kale V."/>
            <person name="Holt S."/>
            <person name="Cochrane G."/>
            <person name="Meng A."/>
            <person name="Brown T."/>
            <person name="Cohen L."/>
        </authorList>
    </citation>
    <scope>NUCLEOTIDE SEQUENCE</scope>
    <source>
        <strain evidence="8">NIES-381</strain>
    </source>
</reference>
<evidence type="ECO:0000259" key="6">
    <source>
        <dbReference type="PROSITE" id="PS50109"/>
    </source>
</evidence>
<keyword evidence="5" id="KW-0597">Phosphoprotein</keyword>
<feature type="modified residue" description="4-aspartylphosphate" evidence="5">
    <location>
        <position position="171"/>
    </location>
</feature>
<evidence type="ECO:0000256" key="1">
    <source>
        <dbReference type="ARBA" id="ARBA00000085"/>
    </source>
</evidence>
<dbReference type="AlphaFoldDB" id="A0A7S1N253"/>
<dbReference type="PRINTS" id="PR00344">
    <property type="entry name" value="BCTRLSENSOR"/>
</dbReference>
<keyword evidence="4" id="KW-0418">Kinase</keyword>
<organism evidence="8">
    <name type="scientific">Eutreptiella gymnastica</name>
    <dbReference type="NCBI Taxonomy" id="73025"/>
    <lineage>
        <taxon>Eukaryota</taxon>
        <taxon>Discoba</taxon>
        <taxon>Euglenozoa</taxon>
        <taxon>Euglenida</taxon>
        <taxon>Spirocuta</taxon>
        <taxon>Euglenophyceae</taxon>
        <taxon>Eutreptiales</taxon>
        <taxon>Eutreptiaceae</taxon>
        <taxon>Eutreptiella</taxon>
    </lineage>
</organism>
<dbReference type="SUPFAM" id="SSF52172">
    <property type="entry name" value="CheY-like"/>
    <property type="match status" value="1"/>
</dbReference>